<evidence type="ECO:0000313" key="3">
    <source>
        <dbReference type="Proteomes" id="UP000542210"/>
    </source>
</evidence>
<reference evidence="2 3" key="1">
    <citation type="submission" date="2020-08" db="EMBL/GenBank/DDBJ databases">
        <title>Sequencing the genomes of 1000 actinobacteria strains.</title>
        <authorList>
            <person name="Klenk H.-P."/>
        </authorList>
    </citation>
    <scope>NUCLEOTIDE SEQUENCE [LARGE SCALE GENOMIC DNA]</scope>
    <source>
        <strain evidence="2 3">DSM 45784</strain>
    </source>
</reference>
<dbReference type="EMBL" id="JACHND010000001">
    <property type="protein sequence ID" value="MBB4701525.1"/>
    <property type="molecule type" value="Genomic_DNA"/>
</dbReference>
<dbReference type="CDD" id="cd00093">
    <property type="entry name" value="HTH_XRE"/>
    <property type="match status" value="1"/>
</dbReference>
<sequence length="455" mass="50278">MPAPRKNSDRYRSMAHYFGALIRDLRDTYELRVGDPLTVAELAARAGYSASMIGQLERGESLPESGQRVQALDDALRADGQLKTVWPLVQRLGHCSIDDLAATTIRIIAGYRENGSGSLPEGDDMERRHLFQLAGLGLLAQGPLFGAGEPVRHMLERVLNTAESYTAADWELACFEHMHAIQTLPPSTVRDDLVLDMAAVQQTLTRSRADQVGDLQRVAAWLAVLHSNVLTRLGEHGAARRWWRTARQAADASGDKDMQAWVRGYEAVFGLYSPRRTEVILALARNAQSLNGVRVTPGLMKAVGAEAQALAVMGRQQEAVDRLHHLHELAEHYSVREDYGWTEDSTWFTSSWVHSYGGATEMAREARDRVRSCSPGYQNAANIRLHEAISVGSSGGYNEALQLAAQVMSDLEPAYRTHMIAHTAHRVLDTIPLDKRRELPALGDYREAISAPVAT</sequence>
<accession>A0A7W7D8U4</accession>
<dbReference type="SUPFAM" id="SSF47413">
    <property type="entry name" value="lambda repressor-like DNA-binding domains"/>
    <property type="match status" value="1"/>
</dbReference>
<evidence type="ECO:0000313" key="2">
    <source>
        <dbReference type="EMBL" id="MBB4701525.1"/>
    </source>
</evidence>
<dbReference type="AlphaFoldDB" id="A0A7W7D8U4"/>
<organism evidence="2 3">
    <name type="scientific">Sphaerisporangium siamense</name>
    <dbReference type="NCBI Taxonomy" id="795645"/>
    <lineage>
        <taxon>Bacteria</taxon>
        <taxon>Bacillati</taxon>
        <taxon>Actinomycetota</taxon>
        <taxon>Actinomycetes</taxon>
        <taxon>Streptosporangiales</taxon>
        <taxon>Streptosporangiaceae</taxon>
        <taxon>Sphaerisporangium</taxon>
    </lineage>
</organism>
<evidence type="ECO:0000259" key="1">
    <source>
        <dbReference type="PROSITE" id="PS50943"/>
    </source>
</evidence>
<protein>
    <submittedName>
        <fullName evidence="2">Transcriptional regulator with XRE-family HTH domain</fullName>
    </submittedName>
</protein>
<gene>
    <name evidence="2" type="ORF">BJ982_003069</name>
</gene>
<keyword evidence="3" id="KW-1185">Reference proteome</keyword>
<dbReference type="PROSITE" id="PS50943">
    <property type="entry name" value="HTH_CROC1"/>
    <property type="match status" value="1"/>
</dbReference>
<dbReference type="Pfam" id="PF13560">
    <property type="entry name" value="HTH_31"/>
    <property type="match status" value="1"/>
</dbReference>
<name>A0A7W7D8U4_9ACTN</name>
<dbReference type="InterPro" id="IPR010982">
    <property type="entry name" value="Lambda_DNA-bd_dom_sf"/>
</dbReference>
<feature type="domain" description="HTH cro/C1-type" evidence="1">
    <location>
        <begin position="37"/>
        <end position="63"/>
    </location>
</feature>
<comment type="caution">
    <text evidence="2">The sequence shown here is derived from an EMBL/GenBank/DDBJ whole genome shotgun (WGS) entry which is preliminary data.</text>
</comment>
<dbReference type="RefSeq" id="WP_184880646.1">
    <property type="nucleotide sequence ID" value="NZ_BOOV01000016.1"/>
</dbReference>
<dbReference type="InterPro" id="IPR001387">
    <property type="entry name" value="Cro/C1-type_HTH"/>
</dbReference>
<proteinExistence type="predicted"/>
<dbReference type="Proteomes" id="UP000542210">
    <property type="component" value="Unassembled WGS sequence"/>
</dbReference>
<dbReference type="GO" id="GO:0003677">
    <property type="term" value="F:DNA binding"/>
    <property type="evidence" value="ECO:0007669"/>
    <property type="project" value="InterPro"/>
</dbReference>
<dbReference type="Gene3D" id="1.10.260.40">
    <property type="entry name" value="lambda repressor-like DNA-binding domains"/>
    <property type="match status" value="1"/>
</dbReference>